<dbReference type="Pfam" id="PF00067">
    <property type="entry name" value="p450"/>
    <property type="match status" value="1"/>
</dbReference>
<keyword evidence="3" id="KW-0349">Heme</keyword>
<dbReference type="GO" id="GO:0016705">
    <property type="term" value="F:oxidoreductase activity, acting on paired donors, with incorporation or reduction of molecular oxygen"/>
    <property type="evidence" value="ECO:0007669"/>
    <property type="project" value="InterPro"/>
</dbReference>
<gene>
    <name evidence="10" type="ORF">PgNI_01987</name>
</gene>
<dbReference type="Gene3D" id="1.10.630.10">
    <property type="entry name" value="Cytochrome P450"/>
    <property type="match status" value="1"/>
</dbReference>
<evidence type="ECO:0000313" key="9">
    <source>
        <dbReference type="Proteomes" id="UP000515153"/>
    </source>
</evidence>
<evidence type="ECO:0000256" key="3">
    <source>
        <dbReference type="ARBA" id="ARBA00022617"/>
    </source>
</evidence>
<comment type="similarity">
    <text evidence="2">Belongs to the cytochrome P450 family.</text>
</comment>
<keyword evidence="8" id="KW-1133">Transmembrane helix</keyword>
<reference evidence="10" key="3">
    <citation type="submission" date="2025-08" db="UniProtKB">
        <authorList>
            <consortium name="RefSeq"/>
        </authorList>
    </citation>
    <scope>IDENTIFICATION</scope>
    <source>
        <strain evidence="10">NI907</strain>
    </source>
</reference>
<dbReference type="GeneID" id="41956970"/>
<keyword evidence="5" id="KW-0560">Oxidoreductase</keyword>
<keyword evidence="4" id="KW-0479">Metal-binding</keyword>
<dbReference type="PANTHER" id="PTHR24305:SF230">
    <property type="entry name" value="P450, PUTATIVE (EUROFUNG)-RELATED"/>
    <property type="match status" value="1"/>
</dbReference>
<evidence type="ECO:0000256" key="5">
    <source>
        <dbReference type="ARBA" id="ARBA00023002"/>
    </source>
</evidence>
<feature type="transmembrane region" description="Helical" evidence="8">
    <location>
        <begin position="12"/>
        <end position="33"/>
    </location>
</feature>
<dbReference type="AlphaFoldDB" id="A0A6P8BFQ7"/>
<dbReference type="InterPro" id="IPR001128">
    <property type="entry name" value="Cyt_P450"/>
</dbReference>
<accession>A0A6P8BFQ7</accession>
<keyword evidence="6" id="KW-0408">Iron</keyword>
<dbReference type="SUPFAM" id="SSF48264">
    <property type="entry name" value="Cytochrome P450"/>
    <property type="match status" value="1"/>
</dbReference>
<dbReference type="GO" id="GO:0005506">
    <property type="term" value="F:iron ion binding"/>
    <property type="evidence" value="ECO:0007669"/>
    <property type="project" value="InterPro"/>
</dbReference>
<evidence type="ECO:0000256" key="4">
    <source>
        <dbReference type="ARBA" id="ARBA00022723"/>
    </source>
</evidence>
<evidence type="ECO:0000256" key="2">
    <source>
        <dbReference type="ARBA" id="ARBA00010617"/>
    </source>
</evidence>
<dbReference type="InterPro" id="IPR050121">
    <property type="entry name" value="Cytochrome_P450_monoxygenase"/>
</dbReference>
<evidence type="ECO:0000256" key="7">
    <source>
        <dbReference type="ARBA" id="ARBA00023033"/>
    </source>
</evidence>
<dbReference type="RefSeq" id="XP_030986050.1">
    <property type="nucleotide sequence ID" value="XM_031122058.1"/>
</dbReference>
<dbReference type="GO" id="GO:0004497">
    <property type="term" value="F:monooxygenase activity"/>
    <property type="evidence" value="ECO:0007669"/>
    <property type="project" value="UniProtKB-KW"/>
</dbReference>
<evidence type="ECO:0000256" key="1">
    <source>
        <dbReference type="ARBA" id="ARBA00001971"/>
    </source>
</evidence>
<protein>
    <submittedName>
        <fullName evidence="10">Uncharacterized protein</fullName>
    </submittedName>
</protein>
<dbReference type="PANTHER" id="PTHR24305">
    <property type="entry name" value="CYTOCHROME P450"/>
    <property type="match status" value="1"/>
</dbReference>
<dbReference type="Proteomes" id="UP000515153">
    <property type="component" value="Unplaced"/>
</dbReference>
<dbReference type="GO" id="GO:0020037">
    <property type="term" value="F:heme binding"/>
    <property type="evidence" value="ECO:0007669"/>
    <property type="project" value="InterPro"/>
</dbReference>
<keyword evidence="7" id="KW-0503">Monooxygenase</keyword>
<comment type="cofactor">
    <cofactor evidence="1">
        <name>heme</name>
        <dbReference type="ChEBI" id="CHEBI:30413"/>
    </cofactor>
</comment>
<reference evidence="10" key="1">
    <citation type="journal article" date="2019" name="Mol. Biol. Evol.">
        <title>Blast fungal genomes show frequent chromosomal changes, gene gains and losses, and effector gene turnover.</title>
        <authorList>
            <person name="Gomez Luciano L.B."/>
            <person name="Jason Tsai I."/>
            <person name="Chuma I."/>
            <person name="Tosa Y."/>
            <person name="Chen Y.H."/>
            <person name="Li J.Y."/>
            <person name="Li M.Y."/>
            <person name="Jade Lu M.Y."/>
            <person name="Nakayashiki H."/>
            <person name="Li W.H."/>
        </authorList>
    </citation>
    <scope>NUCLEOTIDE SEQUENCE</scope>
    <source>
        <strain evidence="10">NI907</strain>
    </source>
</reference>
<dbReference type="KEGG" id="pgri:PgNI_01987"/>
<evidence type="ECO:0000313" key="10">
    <source>
        <dbReference type="RefSeq" id="XP_030986050.1"/>
    </source>
</evidence>
<reference evidence="10" key="2">
    <citation type="submission" date="2019-10" db="EMBL/GenBank/DDBJ databases">
        <authorList>
            <consortium name="NCBI Genome Project"/>
        </authorList>
    </citation>
    <scope>NUCLEOTIDE SEQUENCE</scope>
    <source>
        <strain evidence="10">NI907</strain>
    </source>
</reference>
<sequence>MPVIIPTSWREILLYLALATGAIFACTAVYNILFHPLHTFPGPKSHAISRIPYTYHWIRGDLVRHVAVLHREYGDVVRLAPGELSFGDPQAWNDIMGGGSKDLKKWAGIFGVPKFMPTHVQNTTDKSRHRMLRKAMRPGFSDASLRAQEHVVSSHIDEFIQKLREKRGTIVNMEVWYRFIVFDIIGDLVFGESFGCAKGSEFHPWIREICETAAVMSYLMAINMYPILSDVLNFLIDSLAKSGFAAQKKILEPILERRIKYGMDRLDLVAPLIAKMDEWKWTIDDLIPHAIVMV</sequence>
<evidence type="ECO:0000256" key="6">
    <source>
        <dbReference type="ARBA" id="ARBA00023004"/>
    </source>
</evidence>
<proteinExistence type="inferred from homology"/>
<name>A0A6P8BFQ7_PYRGI</name>
<dbReference type="InterPro" id="IPR036396">
    <property type="entry name" value="Cyt_P450_sf"/>
</dbReference>
<keyword evidence="9" id="KW-1185">Reference proteome</keyword>
<evidence type="ECO:0000256" key="8">
    <source>
        <dbReference type="SAM" id="Phobius"/>
    </source>
</evidence>
<organism evidence="9 10">
    <name type="scientific">Pyricularia grisea</name>
    <name type="common">Crabgrass-specific blast fungus</name>
    <name type="synonym">Magnaporthe grisea</name>
    <dbReference type="NCBI Taxonomy" id="148305"/>
    <lineage>
        <taxon>Eukaryota</taxon>
        <taxon>Fungi</taxon>
        <taxon>Dikarya</taxon>
        <taxon>Ascomycota</taxon>
        <taxon>Pezizomycotina</taxon>
        <taxon>Sordariomycetes</taxon>
        <taxon>Sordariomycetidae</taxon>
        <taxon>Magnaporthales</taxon>
        <taxon>Pyriculariaceae</taxon>
        <taxon>Pyricularia</taxon>
    </lineage>
</organism>
<keyword evidence="8" id="KW-0472">Membrane</keyword>
<keyword evidence="8" id="KW-0812">Transmembrane</keyword>